<feature type="transmembrane region" description="Helical" evidence="6">
    <location>
        <begin position="284"/>
        <end position="303"/>
    </location>
</feature>
<evidence type="ECO:0000259" key="7">
    <source>
        <dbReference type="Pfam" id="PF02687"/>
    </source>
</evidence>
<keyword evidence="2" id="KW-1003">Cell membrane</keyword>
<dbReference type="InterPro" id="IPR025857">
    <property type="entry name" value="MacB_PCD"/>
</dbReference>
<protein>
    <submittedName>
        <fullName evidence="9">ABC transporter permease</fullName>
    </submittedName>
</protein>
<organism evidence="9 10">
    <name type="scientific">Larkinella punicea</name>
    <dbReference type="NCBI Taxonomy" id="2315727"/>
    <lineage>
        <taxon>Bacteria</taxon>
        <taxon>Pseudomonadati</taxon>
        <taxon>Bacteroidota</taxon>
        <taxon>Cytophagia</taxon>
        <taxon>Cytophagales</taxon>
        <taxon>Spirosomataceae</taxon>
        <taxon>Larkinella</taxon>
    </lineage>
</organism>
<feature type="transmembrane region" description="Helical" evidence="6">
    <location>
        <begin position="375"/>
        <end position="401"/>
    </location>
</feature>
<evidence type="ECO:0000256" key="4">
    <source>
        <dbReference type="ARBA" id="ARBA00022989"/>
    </source>
</evidence>
<keyword evidence="10" id="KW-1185">Reference proteome</keyword>
<evidence type="ECO:0000256" key="2">
    <source>
        <dbReference type="ARBA" id="ARBA00022475"/>
    </source>
</evidence>
<dbReference type="InterPro" id="IPR003838">
    <property type="entry name" value="ABC3_permease_C"/>
</dbReference>
<evidence type="ECO:0000256" key="6">
    <source>
        <dbReference type="SAM" id="Phobius"/>
    </source>
</evidence>
<feature type="transmembrane region" description="Helical" evidence="6">
    <location>
        <begin position="336"/>
        <end position="355"/>
    </location>
</feature>
<evidence type="ECO:0000256" key="1">
    <source>
        <dbReference type="ARBA" id="ARBA00004651"/>
    </source>
</evidence>
<dbReference type="Proteomes" id="UP000253383">
    <property type="component" value="Unassembled WGS sequence"/>
</dbReference>
<reference evidence="9 10" key="1">
    <citation type="submission" date="2018-07" db="EMBL/GenBank/DDBJ databases">
        <title>Genome analysis of Larkinella rosea.</title>
        <authorList>
            <person name="Zhou Z."/>
            <person name="Wang G."/>
        </authorList>
    </citation>
    <scope>NUCLEOTIDE SEQUENCE [LARGE SCALE GENOMIC DNA]</scope>
    <source>
        <strain evidence="10">zzj9</strain>
    </source>
</reference>
<comment type="subcellular location">
    <subcellularLocation>
        <location evidence="1">Cell membrane</location>
        <topology evidence="1">Multi-pass membrane protein</topology>
    </subcellularLocation>
</comment>
<feature type="domain" description="MacB-like periplasmic core" evidence="8">
    <location>
        <begin position="430"/>
        <end position="598"/>
    </location>
</feature>
<accession>A0A368JFV2</accession>
<proteinExistence type="predicted"/>
<evidence type="ECO:0000256" key="3">
    <source>
        <dbReference type="ARBA" id="ARBA00022692"/>
    </source>
</evidence>
<feature type="transmembrane region" description="Helical" evidence="6">
    <location>
        <begin position="21"/>
        <end position="41"/>
    </location>
</feature>
<dbReference type="EMBL" id="QOWE01000028">
    <property type="protein sequence ID" value="RCR66422.1"/>
    <property type="molecule type" value="Genomic_DNA"/>
</dbReference>
<gene>
    <name evidence="9" type="ORF">DUE52_27260</name>
</gene>
<keyword evidence="5 6" id="KW-0472">Membrane</keyword>
<evidence type="ECO:0000313" key="9">
    <source>
        <dbReference type="EMBL" id="RCR66422.1"/>
    </source>
</evidence>
<feature type="domain" description="MacB-like periplasmic core" evidence="8">
    <location>
        <begin position="20"/>
        <end position="241"/>
    </location>
</feature>
<evidence type="ECO:0000259" key="8">
    <source>
        <dbReference type="Pfam" id="PF12704"/>
    </source>
</evidence>
<dbReference type="Pfam" id="PF02687">
    <property type="entry name" value="FtsX"/>
    <property type="match status" value="2"/>
</dbReference>
<dbReference type="PANTHER" id="PTHR30572:SF18">
    <property type="entry name" value="ABC-TYPE MACROLIDE FAMILY EXPORT SYSTEM PERMEASE COMPONENT 2"/>
    <property type="match status" value="1"/>
</dbReference>
<sequence>MLSNHFKIAFRNLMGGKSFSIINIGGLAVGMAGAALIALWLQNEISFDKFHEHKNRLYQVYGLTNSAGGEPVAIPATSQPLAPTLQQNYPEVEAVTRVKDVDQFLIRVDDKSFTGIQGAFADPSFLQLFSFPLVEGSKNAQLNAISSIVITEKLARKLFGTTDVLHKTIRLDSVDHFVVTGILKDLPPNTRFTFEYLLPWDYLKKLGSGWSNESWLSNNTPTYVLLKPNTNPAAFTAKIKDLTQRYAGRRDVWTHFLFPLSQWHLYAEFENGKPVGGRIETVRVFGLIAAFILLIACINFMNLSTARSEKRAKEIGVRKVAGAGRGSLIGQFITEAFLTACLAGAVALLLVMLALPSFDMLIGTQLSIPYQQYSFWLWTFGFVVLTSLLAGSYPAFYLSSFQPVGIFTKQFKKSQLGLSPRKVLVVLQFTFAIVLVIATMIVRDQIIYGQERDKGYANTDLIQVSFVGDIEKNYGPIKQELIRSGAAVSVTKTMTDLTNDGWRSWGLRWPGENPKDTNTAITLFSSDADLIKTAGMTLVEGRDIDGYRYPADSFSVVLNETAVKLMGFKNPIGQTLSNRDEKRSWRVVGVVKDYIVGSPYNPIPPVVIQGPGAWFNTMHIKFNPANSTAENLAKAEDAFKKYNPAYPFDYQFVDQDYSRKFENEQRTKTLAGLFAALAIFISCLGLFGLTSFTVEQSRKEIGIRKVLGATVSQIVTLLSTDILKLVLMAFLIATPITWYAMSQWLQDYSYRIRISGWIFAAAGLLALVIALLTVSFHTVKAALMNPVKSLRSE</sequence>
<keyword evidence="4 6" id="KW-1133">Transmembrane helix</keyword>
<keyword evidence="3 6" id="KW-0812">Transmembrane</keyword>
<dbReference type="AlphaFoldDB" id="A0A368JFV2"/>
<evidence type="ECO:0000256" key="5">
    <source>
        <dbReference type="ARBA" id="ARBA00023136"/>
    </source>
</evidence>
<feature type="transmembrane region" description="Helical" evidence="6">
    <location>
        <begin position="422"/>
        <end position="442"/>
    </location>
</feature>
<dbReference type="OrthoDB" id="5933722at2"/>
<dbReference type="GO" id="GO:0022857">
    <property type="term" value="F:transmembrane transporter activity"/>
    <property type="evidence" value="ECO:0007669"/>
    <property type="project" value="TreeGrafter"/>
</dbReference>
<dbReference type="Pfam" id="PF12704">
    <property type="entry name" value="MacB_PCD"/>
    <property type="match status" value="2"/>
</dbReference>
<dbReference type="PANTHER" id="PTHR30572">
    <property type="entry name" value="MEMBRANE COMPONENT OF TRANSPORTER-RELATED"/>
    <property type="match status" value="1"/>
</dbReference>
<feature type="domain" description="ABC3 transporter permease C-terminal" evidence="7">
    <location>
        <begin position="287"/>
        <end position="403"/>
    </location>
</feature>
<name>A0A368JFV2_9BACT</name>
<feature type="transmembrane region" description="Helical" evidence="6">
    <location>
        <begin position="670"/>
        <end position="694"/>
    </location>
</feature>
<feature type="transmembrane region" description="Helical" evidence="6">
    <location>
        <begin position="706"/>
        <end position="734"/>
    </location>
</feature>
<comment type="caution">
    <text evidence="9">The sequence shown here is derived from an EMBL/GenBank/DDBJ whole genome shotgun (WGS) entry which is preliminary data.</text>
</comment>
<feature type="domain" description="ABC3 transporter permease C-terminal" evidence="7">
    <location>
        <begin position="673"/>
        <end position="780"/>
    </location>
</feature>
<dbReference type="GO" id="GO:0005886">
    <property type="term" value="C:plasma membrane"/>
    <property type="evidence" value="ECO:0007669"/>
    <property type="project" value="UniProtKB-SubCell"/>
</dbReference>
<evidence type="ECO:0000313" key="10">
    <source>
        <dbReference type="Proteomes" id="UP000253383"/>
    </source>
</evidence>
<dbReference type="InterPro" id="IPR050250">
    <property type="entry name" value="Macrolide_Exporter_MacB"/>
</dbReference>
<feature type="transmembrane region" description="Helical" evidence="6">
    <location>
        <begin position="754"/>
        <end position="774"/>
    </location>
</feature>